<protein>
    <submittedName>
        <fullName evidence="1">Uncharacterized protein</fullName>
    </submittedName>
</protein>
<dbReference type="AlphaFoldDB" id="A0A368Z605"/>
<comment type="caution">
    <text evidence="1">The sequence shown here is derived from an EMBL/GenBank/DDBJ whole genome shotgun (WGS) entry which is preliminary data.</text>
</comment>
<name>A0A368Z605_9HYPH</name>
<organism evidence="1 2">
    <name type="scientific">Phyllobacterium bourgognense</name>
    <dbReference type="NCBI Taxonomy" id="314236"/>
    <lineage>
        <taxon>Bacteria</taxon>
        <taxon>Pseudomonadati</taxon>
        <taxon>Pseudomonadota</taxon>
        <taxon>Alphaproteobacteria</taxon>
        <taxon>Hyphomicrobiales</taxon>
        <taxon>Phyllobacteriaceae</taxon>
        <taxon>Phyllobacterium</taxon>
    </lineage>
</organism>
<keyword evidence="2" id="KW-1185">Reference proteome</keyword>
<dbReference type="Gene3D" id="3.40.50.1820">
    <property type="entry name" value="alpha/beta hydrolase"/>
    <property type="match status" value="1"/>
</dbReference>
<gene>
    <name evidence="1" type="ORF">C7476_101600</name>
</gene>
<accession>A0A368Z605</accession>
<evidence type="ECO:0000313" key="1">
    <source>
        <dbReference type="EMBL" id="RCW87831.1"/>
    </source>
</evidence>
<sequence>MGPWNWANFLEPLGVATLRIHSYTARGYSEIYTDQSRVGEFNPIYDVYRAVDLLAADLRLDADGIAIMGFSRVDCLPYASLSRFHALYGPKRGGIAALPRLCRKSHSGWPRCPSFLWRTVITWQNDYGAIFRYRSG</sequence>
<dbReference type="Proteomes" id="UP000253324">
    <property type="component" value="Unassembled WGS sequence"/>
</dbReference>
<reference evidence="1 2" key="1">
    <citation type="submission" date="2018-07" db="EMBL/GenBank/DDBJ databases">
        <title>Genomic Encyclopedia of Type Strains, Phase III (KMG-III): the genomes of soil and plant-associated and newly described type strains.</title>
        <authorList>
            <person name="Whitman W."/>
        </authorList>
    </citation>
    <scope>NUCLEOTIDE SEQUENCE [LARGE SCALE GENOMIC DNA]</scope>
    <source>
        <strain evidence="1 2">31-25a</strain>
    </source>
</reference>
<proteinExistence type="predicted"/>
<evidence type="ECO:0000313" key="2">
    <source>
        <dbReference type="Proteomes" id="UP000253324"/>
    </source>
</evidence>
<dbReference type="InterPro" id="IPR029058">
    <property type="entry name" value="AB_hydrolase_fold"/>
</dbReference>
<dbReference type="EMBL" id="QPJM01000001">
    <property type="protein sequence ID" value="RCW87831.1"/>
    <property type="molecule type" value="Genomic_DNA"/>
</dbReference>